<dbReference type="PROSITE" id="PS01124">
    <property type="entry name" value="HTH_ARAC_FAMILY_2"/>
    <property type="match status" value="1"/>
</dbReference>
<protein>
    <submittedName>
        <fullName evidence="5">AraC family transcriptional regulator</fullName>
    </submittedName>
</protein>
<proteinExistence type="predicted"/>
<dbReference type="InterPro" id="IPR018060">
    <property type="entry name" value="HTH_AraC"/>
</dbReference>
<evidence type="ECO:0000313" key="5">
    <source>
        <dbReference type="EMBL" id="RDD66794.1"/>
    </source>
</evidence>
<keyword evidence="2" id="KW-0238">DNA-binding</keyword>
<comment type="caution">
    <text evidence="5">The sequence shown here is derived from an EMBL/GenBank/DDBJ whole genome shotgun (WGS) entry which is preliminary data.</text>
</comment>
<gene>
    <name evidence="5" type="ORF">DU478_07520</name>
</gene>
<dbReference type="GO" id="GO:0043565">
    <property type="term" value="F:sequence-specific DNA binding"/>
    <property type="evidence" value="ECO:0007669"/>
    <property type="project" value="InterPro"/>
</dbReference>
<dbReference type="SMART" id="SM00342">
    <property type="entry name" value="HTH_ARAC"/>
    <property type="match status" value="1"/>
</dbReference>
<dbReference type="PANTHER" id="PTHR43280">
    <property type="entry name" value="ARAC-FAMILY TRANSCRIPTIONAL REGULATOR"/>
    <property type="match status" value="1"/>
</dbReference>
<dbReference type="OrthoDB" id="9814125at2"/>
<dbReference type="SUPFAM" id="SSF46689">
    <property type="entry name" value="Homeodomain-like"/>
    <property type="match status" value="1"/>
</dbReference>
<dbReference type="AlphaFoldDB" id="A0A369TQ15"/>
<evidence type="ECO:0000313" key="6">
    <source>
        <dbReference type="Proteomes" id="UP000253977"/>
    </source>
</evidence>
<evidence type="ECO:0000259" key="4">
    <source>
        <dbReference type="PROSITE" id="PS01124"/>
    </source>
</evidence>
<feature type="domain" description="HTH araC/xylS-type" evidence="4">
    <location>
        <begin position="177"/>
        <end position="275"/>
    </location>
</feature>
<organism evidence="5 6">
    <name type="scientific">Thalassococcus profundi</name>
    <dbReference type="NCBI Taxonomy" id="2282382"/>
    <lineage>
        <taxon>Bacteria</taxon>
        <taxon>Pseudomonadati</taxon>
        <taxon>Pseudomonadota</taxon>
        <taxon>Alphaproteobacteria</taxon>
        <taxon>Rhodobacterales</taxon>
        <taxon>Roseobacteraceae</taxon>
        <taxon>Thalassococcus</taxon>
    </lineage>
</organism>
<dbReference type="PANTHER" id="PTHR43280:SF32">
    <property type="entry name" value="TRANSCRIPTIONAL REGULATORY PROTEIN"/>
    <property type="match status" value="1"/>
</dbReference>
<dbReference type="InterPro" id="IPR009057">
    <property type="entry name" value="Homeodomain-like_sf"/>
</dbReference>
<dbReference type="Gene3D" id="1.10.10.60">
    <property type="entry name" value="Homeodomain-like"/>
    <property type="match status" value="1"/>
</dbReference>
<keyword evidence="1" id="KW-0805">Transcription regulation</keyword>
<name>A0A369TQ15_9RHOB</name>
<dbReference type="GO" id="GO:0003700">
    <property type="term" value="F:DNA-binding transcription factor activity"/>
    <property type="evidence" value="ECO:0007669"/>
    <property type="project" value="InterPro"/>
</dbReference>
<dbReference type="InterPro" id="IPR018062">
    <property type="entry name" value="HTH_AraC-typ_CS"/>
</dbReference>
<keyword evidence="6" id="KW-1185">Reference proteome</keyword>
<dbReference type="PROSITE" id="PS00041">
    <property type="entry name" value="HTH_ARAC_FAMILY_1"/>
    <property type="match status" value="1"/>
</dbReference>
<reference evidence="5 6" key="1">
    <citation type="submission" date="2018-07" db="EMBL/GenBank/DDBJ databases">
        <title>Thalassococcus profundi sp. nov., a marine bacterium isolated from deep seawater of Okinawa Trough.</title>
        <authorList>
            <person name="Yu M."/>
        </authorList>
    </citation>
    <scope>NUCLEOTIDE SEQUENCE [LARGE SCALE GENOMIC DNA]</scope>
    <source>
        <strain evidence="5 6">WRAS1</strain>
    </source>
</reference>
<accession>A0A369TQ15</accession>
<keyword evidence="3" id="KW-0804">Transcription</keyword>
<sequence>MSAPPAFLQKPGRINSDPRDIHAATLAHYTGGATWKITQLHDRPRNLLIWVTRGQGRVVLNGVRRGIGTHNALFVPAGTLFALDLGAQGLAQVVDSPPGLTGRLPTKPVHLRIREGLAQAELTGHIEAMQREISQNRPLIQDALEGYVRLIAVWLRRQQQAGTIDAPRETASHRLAVRFAQLLVRDFRSDRSMADYAEALDVTPTHLSRVCRAACGKTAADMLTERRLYEARLLLARPQPSIQEVAASLGFHSPAYFTRFIQTHTGHTPSGLRRAALGAARPA</sequence>
<dbReference type="Pfam" id="PF12833">
    <property type="entry name" value="HTH_18"/>
    <property type="match status" value="1"/>
</dbReference>
<evidence type="ECO:0000256" key="1">
    <source>
        <dbReference type="ARBA" id="ARBA00023015"/>
    </source>
</evidence>
<evidence type="ECO:0000256" key="2">
    <source>
        <dbReference type="ARBA" id="ARBA00023125"/>
    </source>
</evidence>
<dbReference type="RefSeq" id="WP_114510340.1">
    <property type="nucleotide sequence ID" value="NZ_QPMK01000004.1"/>
</dbReference>
<dbReference type="EMBL" id="QPMK01000004">
    <property type="protein sequence ID" value="RDD66794.1"/>
    <property type="molecule type" value="Genomic_DNA"/>
</dbReference>
<dbReference type="Proteomes" id="UP000253977">
    <property type="component" value="Unassembled WGS sequence"/>
</dbReference>
<evidence type="ECO:0000256" key="3">
    <source>
        <dbReference type="ARBA" id="ARBA00023163"/>
    </source>
</evidence>